<gene>
    <name evidence="1" type="ORF">BMW23_0399</name>
    <name evidence="2" type="ORF">BMW23_0400</name>
</gene>
<name>A0A2H4UU41_9VIRU</name>
<organism evidence="1">
    <name type="scientific">Bodo saltans virus</name>
    <dbReference type="NCBI Taxonomy" id="2024608"/>
    <lineage>
        <taxon>Viruses</taxon>
        <taxon>Varidnaviria</taxon>
        <taxon>Bamfordvirae</taxon>
        <taxon>Nucleocytoviricota</taxon>
        <taxon>Megaviricetes</taxon>
        <taxon>Imitervirales</taxon>
        <taxon>Mimiviridae</taxon>
        <taxon>Klosneuvirinae</taxon>
        <taxon>Theiavirus</taxon>
        <taxon>Theiavirus salishense</taxon>
    </lineage>
</organism>
<dbReference type="EMBL" id="MF782455">
    <property type="protein sequence ID" value="ATZ80454.1"/>
    <property type="molecule type" value="Genomic_DNA"/>
</dbReference>
<evidence type="ECO:0000313" key="2">
    <source>
        <dbReference type="EMBL" id="ATZ80454.1"/>
    </source>
</evidence>
<dbReference type="EMBL" id="MF782455">
    <property type="protein sequence ID" value="ATZ80453.1"/>
    <property type="molecule type" value="Genomic_DNA"/>
</dbReference>
<reference evidence="1" key="1">
    <citation type="journal article" date="2017" name="Elife">
        <title>The kinetoplastid-infecting Bodo saltans virus (BsV), a window into the most abundant giant viruses in the sea.</title>
        <authorList>
            <person name="Deeg C.M."/>
            <person name="Chow C.-E.T."/>
            <person name="Suttle C.A."/>
        </authorList>
    </citation>
    <scope>NUCLEOTIDE SEQUENCE</scope>
    <source>
        <strain evidence="1">NG1</strain>
    </source>
</reference>
<evidence type="ECO:0000313" key="1">
    <source>
        <dbReference type="EMBL" id="ATZ80453.1"/>
    </source>
</evidence>
<dbReference type="Proteomes" id="UP000240325">
    <property type="component" value="Segment"/>
</dbReference>
<proteinExistence type="predicted"/>
<protein>
    <submittedName>
        <fullName evidence="1">Uncharacterized protein</fullName>
    </submittedName>
</protein>
<evidence type="ECO:0000313" key="3">
    <source>
        <dbReference type="Proteomes" id="UP000240325"/>
    </source>
</evidence>
<keyword evidence="3" id="KW-1185">Reference proteome</keyword>
<accession>A0A2H4UU41</accession>
<sequence length="35" mass="4393">MDFLNYYFKFYLYGGYFHDLVNVYGILKNYFSYTL</sequence>